<feature type="transmembrane region" description="Helical" evidence="1">
    <location>
        <begin position="62"/>
        <end position="82"/>
    </location>
</feature>
<feature type="domain" description="HTH araC/xylS-type" evidence="2">
    <location>
        <begin position="278"/>
        <end position="380"/>
    </location>
</feature>
<feature type="transmembrane region" description="Helical" evidence="1">
    <location>
        <begin position="35"/>
        <end position="56"/>
    </location>
</feature>
<feature type="transmembrane region" description="Helical" evidence="1">
    <location>
        <begin position="123"/>
        <end position="143"/>
    </location>
</feature>
<keyword evidence="1" id="KW-0812">Transmembrane</keyword>
<name>A0A1M5HTK2_9FLAO</name>
<dbReference type="PROSITE" id="PS01124">
    <property type="entry name" value="HTH_ARAC_FAMILY_2"/>
    <property type="match status" value="1"/>
</dbReference>
<proteinExistence type="predicted"/>
<gene>
    <name evidence="3" type="ORF">SAMN05444396_105311</name>
</gene>
<evidence type="ECO:0000313" key="3">
    <source>
        <dbReference type="EMBL" id="SHG19301.1"/>
    </source>
</evidence>
<reference evidence="4" key="1">
    <citation type="submission" date="2016-11" db="EMBL/GenBank/DDBJ databases">
        <authorList>
            <person name="Varghese N."/>
            <person name="Submissions S."/>
        </authorList>
    </citation>
    <scope>NUCLEOTIDE SEQUENCE [LARGE SCALE GENOMIC DNA]</scope>
    <source>
        <strain evidence="4">DSM 19741</strain>
    </source>
</reference>
<dbReference type="AlphaFoldDB" id="A0A1M5HTK2"/>
<dbReference type="SMART" id="SM00342">
    <property type="entry name" value="HTH_ARAC"/>
    <property type="match status" value="1"/>
</dbReference>
<dbReference type="Gene3D" id="1.10.10.60">
    <property type="entry name" value="Homeodomain-like"/>
    <property type="match status" value="1"/>
</dbReference>
<dbReference type="STRING" id="271157.SAMN05444396_105311"/>
<sequence length="392" mass="46194">MNFVLPILYFLTGLFGLLMLLILSFNYRTNKLLNLYFILLILFISLRFISFGFLRISDANEIINFQIMPFFSLIFPCVYLYFKNLVTNKNKMQWSELLHFIFPILFGLVNIALLNFISFPKQFRYIIFISIGIYYVYLSYILLKKKLWNRKASINYIHKQNGLLKKWSVFFFIICLLLIVRVLITLVLDLYLGISSFAGSYIYIGLIICWVLYLKILSTPEILYGYNFFIEKVQEQRNIEFVLDEIWIFQKKRTITNNQDLELDKKISDKISLYISAIEIASLKNHQLREELVTLGTFANQLKLPKSHLVYLFKYHSKLSFIEFKKVVRVLDAVTLIETNYLNVNTLDSLAKKVGFSSYNTFFTSFKEITGNTPRAISEELRNKIEIKTQPA</sequence>
<feature type="transmembrane region" description="Helical" evidence="1">
    <location>
        <begin position="164"/>
        <end position="184"/>
    </location>
</feature>
<keyword evidence="3" id="KW-0238">DNA-binding</keyword>
<dbReference type="GO" id="GO:0003700">
    <property type="term" value="F:DNA-binding transcription factor activity"/>
    <property type="evidence" value="ECO:0007669"/>
    <property type="project" value="InterPro"/>
</dbReference>
<protein>
    <submittedName>
        <fullName evidence="3">AraC-type DNA-binding protein</fullName>
    </submittedName>
</protein>
<evidence type="ECO:0000256" key="1">
    <source>
        <dbReference type="SAM" id="Phobius"/>
    </source>
</evidence>
<dbReference type="Proteomes" id="UP000184036">
    <property type="component" value="Unassembled WGS sequence"/>
</dbReference>
<keyword evidence="1" id="KW-1133">Transmembrane helix</keyword>
<feature type="transmembrane region" description="Helical" evidence="1">
    <location>
        <begin position="6"/>
        <end position="23"/>
    </location>
</feature>
<dbReference type="GO" id="GO:0043565">
    <property type="term" value="F:sequence-specific DNA binding"/>
    <property type="evidence" value="ECO:0007669"/>
    <property type="project" value="InterPro"/>
</dbReference>
<keyword evidence="4" id="KW-1185">Reference proteome</keyword>
<evidence type="ECO:0000313" key="4">
    <source>
        <dbReference type="Proteomes" id="UP000184036"/>
    </source>
</evidence>
<dbReference type="Pfam" id="PF12833">
    <property type="entry name" value="HTH_18"/>
    <property type="match status" value="1"/>
</dbReference>
<organism evidence="3 4">
    <name type="scientific">Flavobacterium segetis</name>
    <dbReference type="NCBI Taxonomy" id="271157"/>
    <lineage>
        <taxon>Bacteria</taxon>
        <taxon>Pseudomonadati</taxon>
        <taxon>Bacteroidota</taxon>
        <taxon>Flavobacteriia</taxon>
        <taxon>Flavobacteriales</taxon>
        <taxon>Flavobacteriaceae</taxon>
        <taxon>Flavobacterium</taxon>
    </lineage>
</organism>
<feature type="transmembrane region" description="Helical" evidence="1">
    <location>
        <begin position="190"/>
        <end position="214"/>
    </location>
</feature>
<accession>A0A1M5HTK2</accession>
<dbReference type="InterPro" id="IPR018060">
    <property type="entry name" value="HTH_AraC"/>
</dbReference>
<keyword evidence="1" id="KW-0472">Membrane</keyword>
<dbReference type="EMBL" id="FQWE01000005">
    <property type="protein sequence ID" value="SHG19301.1"/>
    <property type="molecule type" value="Genomic_DNA"/>
</dbReference>
<feature type="transmembrane region" description="Helical" evidence="1">
    <location>
        <begin position="94"/>
        <end position="117"/>
    </location>
</feature>
<evidence type="ECO:0000259" key="2">
    <source>
        <dbReference type="PROSITE" id="PS01124"/>
    </source>
</evidence>